<name>A0A918D276_9BACI</name>
<dbReference type="NCBIfam" id="NF040570">
    <property type="entry name" value="guided_TnpB"/>
    <property type="match status" value="1"/>
</dbReference>
<dbReference type="AlphaFoldDB" id="A0A918D276"/>
<dbReference type="Pfam" id="PF07282">
    <property type="entry name" value="Cas12f1-like_TNB"/>
    <property type="match status" value="1"/>
</dbReference>
<dbReference type="RefSeq" id="WP_188857687.1">
    <property type="nucleotide sequence ID" value="NZ_BMOS01000016.1"/>
</dbReference>
<evidence type="ECO:0000256" key="4">
    <source>
        <dbReference type="ARBA" id="ARBA00023172"/>
    </source>
</evidence>
<feature type="domain" description="Cas12f1-like TNB" evidence="6">
    <location>
        <begin position="302"/>
        <end position="363"/>
    </location>
</feature>
<evidence type="ECO:0000256" key="2">
    <source>
        <dbReference type="ARBA" id="ARBA00022578"/>
    </source>
</evidence>
<dbReference type="GO" id="GO:0003677">
    <property type="term" value="F:DNA binding"/>
    <property type="evidence" value="ECO:0007669"/>
    <property type="project" value="UniProtKB-KW"/>
</dbReference>
<dbReference type="GO" id="GO:0006310">
    <property type="term" value="P:DNA recombination"/>
    <property type="evidence" value="ECO:0007669"/>
    <property type="project" value="UniProtKB-KW"/>
</dbReference>
<keyword evidence="2" id="KW-0815">Transposition</keyword>
<dbReference type="EMBL" id="BMOS01000016">
    <property type="protein sequence ID" value="GGN60138.1"/>
    <property type="molecule type" value="Genomic_DNA"/>
</dbReference>
<organism evidence="7 8">
    <name type="scientific">Oceanobacillus indicireducens</name>
    <dbReference type="NCBI Taxonomy" id="1004261"/>
    <lineage>
        <taxon>Bacteria</taxon>
        <taxon>Bacillati</taxon>
        <taxon>Bacillota</taxon>
        <taxon>Bacilli</taxon>
        <taxon>Bacillales</taxon>
        <taxon>Bacillaceae</taxon>
        <taxon>Oceanobacillus</taxon>
    </lineage>
</organism>
<reference evidence="7" key="1">
    <citation type="journal article" date="2014" name="Int. J. Syst. Evol. Microbiol.">
        <title>Complete genome sequence of Corynebacterium casei LMG S-19264T (=DSM 44701T), isolated from a smear-ripened cheese.</title>
        <authorList>
            <consortium name="US DOE Joint Genome Institute (JGI-PGF)"/>
            <person name="Walter F."/>
            <person name="Albersmeier A."/>
            <person name="Kalinowski J."/>
            <person name="Ruckert C."/>
        </authorList>
    </citation>
    <scope>NUCLEOTIDE SEQUENCE</scope>
    <source>
        <strain evidence="7">JCM 17251</strain>
    </source>
</reference>
<keyword evidence="4" id="KW-0233">DNA recombination</keyword>
<dbReference type="Proteomes" id="UP000624041">
    <property type="component" value="Unassembled WGS sequence"/>
</dbReference>
<feature type="domain" description="Probable transposase IS891/IS1136/IS1341" evidence="5">
    <location>
        <begin position="167"/>
        <end position="277"/>
    </location>
</feature>
<keyword evidence="3" id="KW-0238">DNA-binding</keyword>
<reference evidence="7" key="2">
    <citation type="submission" date="2020-09" db="EMBL/GenBank/DDBJ databases">
        <authorList>
            <person name="Sun Q."/>
            <person name="Ohkuma M."/>
        </authorList>
    </citation>
    <scope>NUCLEOTIDE SEQUENCE</scope>
    <source>
        <strain evidence="7">JCM 17251</strain>
    </source>
</reference>
<evidence type="ECO:0000259" key="5">
    <source>
        <dbReference type="Pfam" id="PF01385"/>
    </source>
</evidence>
<evidence type="ECO:0000259" key="6">
    <source>
        <dbReference type="Pfam" id="PF07282"/>
    </source>
</evidence>
<evidence type="ECO:0000256" key="3">
    <source>
        <dbReference type="ARBA" id="ARBA00023125"/>
    </source>
</evidence>
<comment type="similarity">
    <text evidence="1">In the C-terminal section; belongs to the transposase 35 family.</text>
</comment>
<proteinExistence type="inferred from homology"/>
<evidence type="ECO:0000313" key="8">
    <source>
        <dbReference type="Proteomes" id="UP000624041"/>
    </source>
</evidence>
<dbReference type="InterPro" id="IPR010095">
    <property type="entry name" value="Cas12f1-like_TNB"/>
</dbReference>
<protein>
    <submittedName>
        <fullName evidence="7">Transposase</fullName>
    </submittedName>
</protein>
<dbReference type="NCBIfam" id="TIGR01766">
    <property type="entry name" value="IS200/IS605 family accessory protein TnpB-like domain"/>
    <property type="match status" value="1"/>
</dbReference>
<dbReference type="Pfam" id="PF01385">
    <property type="entry name" value="OrfB_IS605"/>
    <property type="match status" value="1"/>
</dbReference>
<accession>A0A918D276</accession>
<gene>
    <name evidence="7" type="ORF">GCM10007971_23970</name>
</gene>
<comment type="caution">
    <text evidence="7">The sequence shown here is derived from an EMBL/GenBank/DDBJ whole genome shotgun (WGS) entry which is preliminary data.</text>
</comment>
<dbReference type="GO" id="GO:0032196">
    <property type="term" value="P:transposition"/>
    <property type="evidence" value="ECO:0007669"/>
    <property type="project" value="UniProtKB-KW"/>
</dbReference>
<evidence type="ECO:0000256" key="1">
    <source>
        <dbReference type="ARBA" id="ARBA00008761"/>
    </source>
</evidence>
<evidence type="ECO:0000313" key="7">
    <source>
        <dbReference type="EMBL" id="GGN60138.1"/>
    </source>
</evidence>
<dbReference type="InterPro" id="IPR001959">
    <property type="entry name" value="Transposase"/>
</dbReference>
<keyword evidence="8" id="KW-1185">Reference proteome</keyword>
<sequence length="387" mass="44445">MYRGKRVSFHASKEAIDRLFACNRLSAYVWNACLEVAKNHHLQAGKWINRTHLQQAIKKMVPLHSQSIQAVAHNYLDARDSTKKAREKGISTARYPYKKKRHYNTKWVDKAFKIEGNKITLSMGAKRKPIVVFVSDLPSGDIKEIELCYDNGLYLSVSFDDGQLPEERVGTQEAGVDMGEIHSFASIAENGEGVILSGRKLRSIHRFRNQKLKELQRKMSKCKKGSNQWKKYQRAKKYILSKSDKQLRDASHKITRNFMEWAVEESVHTLHVGDARNVSKHTKKRKRLNRTNRQKMSNWNVGQLLGYLVYKAEATGIQVVLVDESYTTQTCPVCQNRRKPSGRTYTCSCGYEAHRDLHGAANILTKSKYKKMLPVPTSKKITYLRVA</sequence>